<dbReference type="Pfam" id="PF09836">
    <property type="entry name" value="DUF2063"/>
    <property type="match status" value="1"/>
</dbReference>
<protein>
    <submittedName>
        <fullName evidence="3">DUF2063 domain-containing protein</fullName>
    </submittedName>
</protein>
<keyword evidence="4" id="KW-1185">Reference proteome</keyword>
<dbReference type="AlphaFoldDB" id="Q0KAP7"/>
<evidence type="ECO:0000313" key="4">
    <source>
        <dbReference type="Proteomes" id="UP000008210"/>
    </source>
</evidence>
<dbReference type="STRING" id="381666.H16_A1820"/>
<dbReference type="InterPro" id="IPR044922">
    <property type="entry name" value="DUF2063_N_sf"/>
</dbReference>
<evidence type="ECO:0000259" key="1">
    <source>
        <dbReference type="Pfam" id="PF09836"/>
    </source>
</evidence>
<accession>Q0KAP7</accession>
<dbReference type="Proteomes" id="UP000008210">
    <property type="component" value="Chromosome 1"/>
</dbReference>
<dbReference type="eggNOG" id="COG3219">
    <property type="taxonomic scope" value="Bacteria"/>
</dbReference>
<dbReference type="RefSeq" id="WP_011615333.1">
    <property type="nucleotide sequence ID" value="NC_008313.1"/>
</dbReference>
<sequence length="268" mass="28957">MPSLHEIQCRFARAVLEQDPAALFDHIVGGAMDAQRSLGIYAGNVRHNLCEALRAVFPVIERLVGEPFFDATAGRYIRACPSTSGDIQRFGKSFPDFLAQFGPAAGVRYLPDVARLEWLTHEVFHAADAEPLALKRLGALAEADAACLRLKLNPACRLLASPFPVLHIWQANQPDHADAIEIDADSGGDWLLVRRSGFVVEVQSLNVGEYAMLDALDGGAALEPAYQRALQAAPGFALADFIQRRILDATIIDFDACAAGLIPAPGRS</sequence>
<proteinExistence type="predicted"/>
<evidence type="ECO:0000313" key="2">
    <source>
        <dbReference type="EMBL" id="CAJ92924.1"/>
    </source>
</evidence>
<dbReference type="InterPro" id="IPR018640">
    <property type="entry name" value="DUF2063"/>
</dbReference>
<feature type="domain" description="Putative DNA-binding" evidence="1">
    <location>
        <begin position="6"/>
        <end position="98"/>
    </location>
</feature>
<dbReference type="HOGENOM" id="CLU_086594_0_1_4"/>
<gene>
    <name evidence="2" type="ordered locus">H16_A1820</name>
    <name evidence="3" type="ORF">E6A55_09285</name>
</gene>
<dbReference type="EMBL" id="CP039287">
    <property type="protein sequence ID" value="QCC00776.1"/>
    <property type="molecule type" value="Genomic_DNA"/>
</dbReference>
<evidence type="ECO:0000313" key="3">
    <source>
        <dbReference type="EMBL" id="QCC00776.1"/>
    </source>
</evidence>
<dbReference type="Proteomes" id="UP000296079">
    <property type="component" value="Chromosome 1"/>
</dbReference>
<dbReference type="PATRIC" id="fig|381666.6.peg.2225"/>
<name>Q0KAP7_CUPNH</name>
<evidence type="ECO:0000313" key="5">
    <source>
        <dbReference type="Proteomes" id="UP000296079"/>
    </source>
</evidence>
<reference evidence="3 5" key="2">
    <citation type="submission" date="2019-04" db="EMBL/GenBank/DDBJ databases">
        <title>Long-read de novo sequencing of Cupriavidus necator H16.</title>
        <authorList>
            <person name="Little G.T."/>
            <person name="Ehsaan M."/>
            <person name="Arenas-Lopez C."/>
            <person name="Jawed K."/>
            <person name="Winzer K."/>
            <person name="Kovacs K."/>
            <person name="Malys N."/>
            <person name="Minton N.P."/>
        </authorList>
    </citation>
    <scope>NUCLEOTIDE SEQUENCE [LARGE SCALE GENOMIC DNA]</scope>
    <source>
        <strain evidence="3 5">H16</strain>
    </source>
</reference>
<reference evidence="2 4" key="1">
    <citation type="journal article" date="2006" name="Nat. Biotechnol.">
        <title>Genome sequence of the bioplastic-producing 'Knallgas' bacterium Ralstonia eutropha H16.</title>
        <authorList>
            <person name="Pohlmann A."/>
            <person name="Fricke W.F."/>
            <person name="Reinecke F."/>
            <person name="Kusian B."/>
            <person name="Liesegang H."/>
            <person name="Cramm R."/>
            <person name="Eitinger T."/>
            <person name="Ewering C."/>
            <person name="Potter M."/>
            <person name="Schwartz E."/>
            <person name="Strittmatter A."/>
            <person name="Voss I."/>
            <person name="Gottschalk G."/>
            <person name="Steinbuechel A."/>
            <person name="Friedrich B."/>
            <person name="Bowien B."/>
        </authorList>
    </citation>
    <scope>NUCLEOTIDE SEQUENCE [LARGE SCALE GENOMIC DNA]</scope>
    <source>
        <strain evidence="4">ATCC 17699 / DSM 428 / KCTC 22496 / NCIMB 10442 / H16 / Stanier 337</strain>
        <strain evidence="2">H16</strain>
    </source>
</reference>
<dbReference type="OrthoDB" id="4146344at2"/>
<organism evidence="2 4">
    <name type="scientific">Cupriavidus necator (strain ATCC 17699 / DSM 428 / KCTC 22496 / NCIMB 10442 / H16 / Stanier 337)</name>
    <name type="common">Ralstonia eutropha</name>
    <dbReference type="NCBI Taxonomy" id="381666"/>
    <lineage>
        <taxon>Bacteria</taxon>
        <taxon>Pseudomonadati</taxon>
        <taxon>Pseudomonadota</taxon>
        <taxon>Betaproteobacteria</taxon>
        <taxon>Burkholderiales</taxon>
        <taxon>Burkholderiaceae</taxon>
        <taxon>Cupriavidus</taxon>
    </lineage>
</organism>
<dbReference type="EMBL" id="AM260479">
    <property type="protein sequence ID" value="CAJ92924.1"/>
    <property type="molecule type" value="Genomic_DNA"/>
</dbReference>
<dbReference type="KEGG" id="reh:H16_A1820"/>
<dbReference type="Gene3D" id="1.10.150.690">
    <property type="entry name" value="DUF2063"/>
    <property type="match status" value="1"/>
</dbReference>